<evidence type="ECO:0000256" key="1">
    <source>
        <dbReference type="ARBA" id="ARBA00001910"/>
    </source>
</evidence>
<keyword evidence="7 15" id="KW-0479">Metal-binding</keyword>
<evidence type="ECO:0000256" key="16">
    <source>
        <dbReference type="SAM" id="SignalP"/>
    </source>
</evidence>
<feature type="active site" description="Charge relay system" evidence="15">
    <location>
        <position position="482"/>
    </location>
</feature>
<dbReference type="GO" id="GO:0005576">
    <property type="term" value="C:extracellular region"/>
    <property type="evidence" value="ECO:0007669"/>
    <property type="project" value="UniProtKB-SubCell"/>
</dbReference>
<keyword evidence="13" id="KW-0865">Zymogen</keyword>
<feature type="binding site" evidence="15">
    <location>
        <position position="550"/>
    </location>
    <ligand>
        <name>Ca(2+)</name>
        <dbReference type="ChEBI" id="CHEBI:29108"/>
    </ligand>
</feature>
<protein>
    <recommendedName>
        <fullName evidence="4">tripeptidyl-peptidase II</fullName>
        <ecNumber evidence="4">3.4.14.10</ecNumber>
    </recommendedName>
</protein>
<keyword evidence="9 15" id="KW-0378">Hydrolase</keyword>
<evidence type="ECO:0000256" key="10">
    <source>
        <dbReference type="ARBA" id="ARBA00022825"/>
    </source>
</evidence>
<evidence type="ECO:0000256" key="12">
    <source>
        <dbReference type="ARBA" id="ARBA00023026"/>
    </source>
</evidence>
<keyword evidence="5" id="KW-0964">Secreted</keyword>
<organism evidence="18 19">
    <name type="scientific">Trametes coccinea (strain BRFM310)</name>
    <name type="common">Pycnoporus coccineus</name>
    <dbReference type="NCBI Taxonomy" id="1353009"/>
    <lineage>
        <taxon>Eukaryota</taxon>
        <taxon>Fungi</taxon>
        <taxon>Dikarya</taxon>
        <taxon>Basidiomycota</taxon>
        <taxon>Agaricomycotina</taxon>
        <taxon>Agaricomycetes</taxon>
        <taxon>Polyporales</taxon>
        <taxon>Polyporaceae</taxon>
        <taxon>Trametes</taxon>
    </lineage>
</organism>
<dbReference type="GO" id="GO:0046872">
    <property type="term" value="F:metal ion binding"/>
    <property type="evidence" value="ECO:0007669"/>
    <property type="project" value="UniProtKB-UniRule"/>
</dbReference>
<sequence length="569" mass="60680">MFRASALLAYVLLGAVTATPLQADSSTFRVHELRKTVPSGFTEVGPAPPETTISLRLALAESNPDGLVDALYSVSDPDSPSYGQYLSKDEVERFVAPQPATTEAVNAWLKENGLTAKTLSPAGDWLGVDVPVSKANSLFNTNFSVFRHADSGAETIRTLAYSLPEALQGHIDLVHPTVSFPVPVIRKGASPASTQAPIAQGGLQSVCANGTIPACLQELYKIPLTPAENKKENQLGVTGFFGNTAHYAWLQTFLETYRPDMNPATNFSVVGIDGGDNDQNYPSVSEGELDIQYTVGLATYVPVTYYFIGLGKPDSDVTGFLDEANLILALDKPPQVLTTSYGLEESSMSLAFTDKLCRAYAQLGARGTTILYASGDSGPGCADDNGDKFEPTFPSNCPFVTSVGGTQSFSPEEGWVGSSGGFSNYYSRPPYQEEAVSAYLKAHGSENTGRFNASGRAFPDIAAKADEFFIYANAFYPVFGTSAASPTVASIIALINDRLLSAGRPTLGFLNPWLYKEGYKAFTDITTGGNSIQCSDNATAHGFVAAEGWDPVTGLGTPRFDKLLDLLHL</sequence>
<evidence type="ECO:0000259" key="17">
    <source>
        <dbReference type="PROSITE" id="PS51695"/>
    </source>
</evidence>
<evidence type="ECO:0000313" key="18">
    <source>
        <dbReference type="EMBL" id="OSD01502.1"/>
    </source>
</evidence>
<proteinExistence type="predicted"/>
<reference evidence="18 19" key="1">
    <citation type="journal article" date="2015" name="Biotechnol. Biofuels">
        <title>Enhanced degradation of softwood versus hardwood by the white-rot fungus Pycnoporus coccineus.</title>
        <authorList>
            <person name="Couturier M."/>
            <person name="Navarro D."/>
            <person name="Chevret D."/>
            <person name="Henrissat B."/>
            <person name="Piumi F."/>
            <person name="Ruiz-Duenas F.J."/>
            <person name="Martinez A.T."/>
            <person name="Grigoriev I.V."/>
            <person name="Riley R."/>
            <person name="Lipzen A."/>
            <person name="Berrin J.G."/>
            <person name="Master E.R."/>
            <person name="Rosso M.N."/>
        </authorList>
    </citation>
    <scope>NUCLEOTIDE SEQUENCE [LARGE SCALE GENOMIC DNA]</scope>
    <source>
        <strain evidence="18 19">BRFM310</strain>
    </source>
</reference>
<comment type="function">
    <text evidence="2">Secreted tripeptidyl-peptidase which degrades proteins at acidic pHs and is involved in virulence.</text>
</comment>
<evidence type="ECO:0000256" key="2">
    <source>
        <dbReference type="ARBA" id="ARBA00002451"/>
    </source>
</evidence>
<dbReference type="InterPro" id="IPR030400">
    <property type="entry name" value="Sedolisin_dom"/>
</dbReference>
<dbReference type="OrthoDB" id="409122at2759"/>
<feature type="binding site" evidence="15">
    <location>
        <position position="524"/>
    </location>
    <ligand>
        <name>Ca(2+)</name>
        <dbReference type="ChEBI" id="CHEBI:29108"/>
    </ligand>
</feature>
<dbReference type="Proteomes" id="UP000193067">
    <property type="component" value="Unassembled WGS sequence"/>
</dbReference>
<evidence type="ECO:0000256" key="11">
    <source>
        <dbReference type="ARBA" id="ARBA00022837"/>
    </source>
</evidence>
<evidence type="ECO:0000256" key="9">
    <source>
        <dbReference type="ARBA" id="ARBA00022801"/>
    </source>
</evidence>
<dbReference type="AlphaFoldDB" id="A0A1Y2INF6"/>
<dbReference type="CDD" id="cd04056">
    <property type="entry name" value="Peptidases_S53"/>
    <property type="match status" value="1"/>
</dbReference>
<comment type="catalytic activity">
    <reaction evidence="1">
        <text>Release of an N-terminal tripeptide from a polypeptide.</text>
        <dbReference type="EC" id="3.4.14.10"/>
    </reaction>
</comment>
<dbReference type="STRING" id="1353009.A0A1Y2INF6"/>
<keyword evidence="19" id="KW-1185">Reference proteome</keyword>
<feature type="binding site" evidence="15">
    <location>
        <position position="548"/>
    </location>
    <ligand>
        <name>Ca(2+)</name>
        <dbReference type="ChEBI" id="CHEBI:29108"/>
    </ligand>
</feature>
<feature type="active site" description="Charge relay system" evidence="15">
    <location>
        <position position="286"/>
    </location>
</feature>
<evidence type="ECO:0000256" key="6">
    <source>
        <dbReference type="ARBA" id="ARBA00022670"/>
    </source>
</evidence>
<gene>
    <name evidence="18" type="ORF">PYCCODRAFT_1468666</name>
</gene>
<dbReference type="PANTHER" id="PTHR14218">
    <property type="entry name" value="PROTEASE S8 TRIPEPTIDYL PEPTIDASE I CLN2"/>
    <property type="match status" value="1"/>
</dbReference>
<comment type="subcellular location">
    <subcellularLocation>
        <location evidence="3">Secreted</location>
        <location evidence="3">Extracellular space</location>
    </subcellularLocation>
</comment>
<evidence type="ECO:0000256" key="14">
    <source>
        <dbReference type="ARBA" id="ARBA00023180"/>
    </source>
</evidence>
<evidence type="ECO:0000256" key="7">
    <source>
        <dbReference type="ARBA" id="ARBA00022723"/>
    </source>
</evidence>
<keyword evidence="10 15" id="KW-0720">Serine protease</keyword>
<evidence type="ECO:0000256" key="15">
    <source>
        <dbReference type="PROSITE-ProRule" id="PRU01032"/>
    </source>
</evidence>
<keyword evidence="6 15" id="KW-0645">Protease</keyword>
<keyword evidence="12" id="KW-0843">Virulence</keyword>
<comment type="cofactor">
    <cofactor evidence="15">
        <name>Ca(2+)</name>
        <dbReference type="ChEBI" id="CHEBI:29108"/>
    </cofactor>
    <text evidence="15">Binds 1 Ca(2+) ion per subunit.</text>
</comment>
<dbReference type="SUPFAM" id="SSF52743">
    <property type="entry name" value="Subtilisin-like"/>
    <property type="match status" value="1"/>
</dbReference>
<dbReference type="Pfam" id="PF09286">
    <property type="entry name" value="Pro-kuma_activ"/>
    <property type="match status" value="1"/>
</dbReference>
<dbReference type="SMART" id="SM00944">
    <property type="entry name" value="Pro-kuma_activ"/>
    <property type="match status" value="1"/>
</dbReference>
<dbReference type="CDD" id="cd11377">
    <property type="entry name" value="Pro-peptidase_S53"/>
    <property type="match status" value="1"/>
</dbReference>
<name>A0A1Y2INF6_TRAC3</name>
<evidence type="ECO:0000256" key="5">
    <source>
        <dbReference type="ARBA" id="ARBA00022525"/>
    </source>
</evidence>
<dbReference type="GO" id="GO:0004252">
    <property type="term" value="F:serine-type endopeptidase activity"/>
    <property type="evidence" value="ECO:0007669"/>
    <property type="project" value="UniProtKB-UniRule"/>
</dbReference>
<evidence type="ECO:0000313" key="19">
    <source>
        <dbReference type="Proteomes" id="UP000193067"/>
    </source>
</evidence>
<dbReference type="InterPro" id="IPR050819">
    <property type="entry name" value="Tripeptidyl-peptidase_I"/>
</dbReference>
<keyword evidence="8 16" id="KW-0732">Signal</keyword>
<dbReference type="SUPFAM" id="SSF54897">
    <property type="entry name" value="Protease propeptides/inhibitors"/>
    <property type="match status" value="1"/>
</dbReference>
<evidence type="ECO:0000256" key="4">
    <source>
        <dbReference type="ARBA" id="ARBA00012462"/>
    </source>
</evidence>
<accession>A0A1Y2INF6</accession>
<keyword evidence="11 15" id="KW-0106">Calcium</keyword>
<feature type="domain" description="Peptidase S53" evidence="17">
    <location>
        <begin position="210"/>
        <end position="569"/>
    </location>
</feature>
<dbReference type="EMBL" id="KZ084111">
    <property type="protein sequence ID" value="OSD01502.1"/>
    <property type="molecule type" value="Genomic_DNA"/>
</dbReference>
<evidence type="ECO:0000256" key="13">
    <source>
        <dbReference type="ARBA" id="ARBA00023145"/>
    </source>
</evidence>
<feature type="binding site" evidence="15">
    <location>
        <position position="525"/>
    </location>
    <ligand>
        <name>Ca(2+)</name>
        <dbReference type="ChEBI" id="CHEBI:29108"/>
    </ligand>
</feature>
<dbReference type="Pfam" id="PF00082">
    <property type="entry name" value="Peptidase_S8"/>
    <property type="match status" value="1"/>
</dbReference>
<evidence type="ECO:0000256" key="3">
    <source>
        <dbReference type="ARBA" id="ARBA00004239"/>
    </source>
</evidence>
<feature type="active site" description="Charge relay system" evidence="15">
    <location>
        <position position="290"/>
    </location>
</feature>
<dbReference type="GO" id="GO:0006508">
    <property type="term" value="P:proteolysis"/>
    <property type="evidence" value="ECO:0007669"/>
    <property type="project" value="UniProtKB-KW"/>
</dbReference>
<feature type="signal peptide" evidence="16">
    <location>
        <begin position="1"/>
        <end position="18"/>
    </location>
</feature>
<dbReference type="PANTHER" id="PTHR14218:SF15">
    <property type="entry name" value="TRIPEPTIDYL-PEPTIDASE 1"/>
    <property type="match status" value="1"/>
</dbReference>
<dbReference type="PROSITE" id="PS51695">
    <property type="entry name" value="SEDOLISIN"/>
    <property type="match status" value="1"/>
</dbReference>
<feature type="chain" id="PRO_5013141628" description="tripeptidyl-peptidase II" evidence="16">
    <location>
        <begin position="19"/>
        <end position="569"/>
    </location>
</feature>
<dbReference type="EC" id="3.4.14.10" evidence="4"/>
<dbReference type="InterPro" id="IPR036852">
    <property type="entry name" value="Peptidase_S8/S53_dom_sf"/>
</dbReference>
<dbReference type="InterPro" id="IPR000209">
    <property type="entry name" value="Peptidase_S8/S53_dom"/>
</dbReference>
<dbReference type="Gene3D" id="3.40.50.200">
    <property type="entry name" value="Peptidase S8/S53 domain"/>
    <property type="match status" value="1"/>
</dbReference>
<dbReference type="FunFam" id="3.40.50.200:FF:000015">
    <property type="entry name" value="Tripeptidyl peptidase A"/>
    <property type="match status" value="1"/>
</dbReference>
<keyword evidence="14" id="KW-0325">Glycoprotein</keyword>
<dbReference type="GO" id="GO:0008240">
    <property type="term" value="F:tripeptidyl-peptidase activity"/>
    <property type="evidence" value="ECO:0007669"/>
    <property type="project" value="UniProtKB-EC"/>
</dbReference>
<evidence type="ECO:0000256" key="8">
    <source>
        <dbReference type="ARBA" id="ARBA00022729"/>
    </source>
</evidence>
<dbReference type="InterPro" id="IPR015366">
    <property type="entry name" value="S53_propep"/>
</dbReference>